<dbReference type="InterPro" id="IPR051927">
    <property type="entry name" value="Zn_Chap_cDPG_Synth"/>
</dbReference>
<dbReference type="SUPFAM" id="SSF90002">
    <property type="entry name" value="Hypothetical protein YjiA, C-terminal domain"/>
    <property type="match status" value="1"/>
</dbReference>
<keyword evidence="3" id="KW-1185">Reference proteome</keyword>
<dbReference type="InterPro" id="IPR011629">
    <property type="entry name" value="CobW-like_C"/>
</dbReference>
<gene>
    <name evidence="2" type="ORF">AAE021_07615</name>
</gene>
<dbReference type="PANTHER" id="PTHR43603:SF1">
    <property type="entry name" value="ZINC-REGULATED GTPASE METALLOPROTEIN ACTIVATOR 1"/>
    <property type="match status" value="1"/>
</dbReference>
<organism evidence="2 3">
    <name type="scientific">Arthrobacter citreus</name>
    <dbReference type="NCBI Taxonomy" id="1670"/>
    <lineage>
        <taxon>Bacteria</taxon>
        <taxon>Bacillati</taxon>
        <taxon>Actinomycetota</taxon>
        <taxon>Actinomycetes</taxon>
        <taxon>Micrococcales</taxon>
        <taxon>Micrococcaceae</taxon>
        <taxon>Arthrobacter</taxon>
    </lineage>
</organism>
<sequence>MHLIILTSLDVLSRNTAASLVADEFPHVPVVLHDLLDGGVVMRRIHSDDQLIERESTVLEHGCLSCTVRFDLAPALLRLAAAGETRAIVGLPPGTTAENAIDGLRAVAPGVFTVDTVALAARPEDIEDQLWDHHTLFGAGYTAVPEDSRTPGEFLMGELLFADTILTTSSELICDDAALSARGQQLLRELAPHARLVPSDGLDAAALGSHSCEQARNRNLPGAVFTPTLSSQPFRTVEHRVSRPLHPERFQTALGAISVGCCFVRGSAWIAGMLDLRVAVHGVGPRISLGDGGAWGAEPPQDELCRGTHLALTGDDLDDDDIAGLLDACALTDEELESARITFPAPFAPEHH</sequence>
<feature type="domain" description="CobW C-terminal" evidence="1">
    <location>
        <begin position="234"/>
        <end position="330"/>
    </location>
</feature>
<evidence type="ECO:0000313" key="2">
    <source>
        <dbReference type="EMBL" id="WZP17415.1"/>
    </source>
</evidence>
<evidence type="ECO:0000313" key="3">
    <source>
        <dbReference type="Proteomes" id="UP001448858"/>
    </source>
</evidence>
<reference evidence="2 3" key="1">
    <citation type="submission" date="2024-04" db="EMBL/GenBank/DDBJ databases">
        <title>Arthrobacter sp. from Plains bison fecal sample.</title>
        <authorList>
            <person name="Ruzzini A."/>
        </authorList>
    </citation>
    <scope>NUCLEOTIDE SEQUENCE [LARGE SCALE GENOMIC DNA]</scope>
    <source>
        <strain evidence="2 3">EINP1</strain>
    </source>
</reference>
<name>A0ABZ2ZZ85_9MICC</name>
<evidence type="ECO:0000259" key="1">
    <source>
        <dbReference type="SMART" id="SM00833"/>
    </source>
</evidence>
<dbReference type="RefSeq" id="WP_342025012.1">
    <property type="nucleotide sequence ID" value="NZ_CP151657.1"/>
</dbReference>
<protein>
    <submittedName>
        <fullName evidence="2">GTP-binding protein</fullName>
    </submittedName>
</protein>
<accession>A0ABZ2ZZ85</accession>
<proteinExistence type="predicted"/>
<dbReference type="Pfam" id="PF07683">
    <property type="entry name" value="CobW_C"/>
    <property type="match status" value="1"/>
</dbReference>
<dbReference type="SMART" id="SM00833">
    <property type="entry name" value="CobW_C"/>
    <property type="match status" value="1"/>
</dbReference>
<dbReference type="EMBL" id="CP151657">
    <property type="protein sequence ID" value="WZP17415.1"/>
    <property type="molecule type" value="Genomic_DNA"/>
</dbReference>
<dbReference type="Proteomes" id="UP001448858">
    <property type="component" value="Chromosome"/>
</dbReference>
<dbReference type="PANTHER" id="PTHR43603">
    <property type="entry name" value="COBW DOMAIN-CONTAINING PROTEIN DDB_G0274527"/>
    <property type="match status" value="1"/>
</dbReference>